<dbReference type="NCBIfam" id="TIGR00857">
    <property type="entry name" value="pyrC_multi"/>
    <property type="match status" value="1"/>
</dbReference>
<dbReference type="Pfam" id="PF01979">
    <property type="entry name" value="Amidohydro_1"/>
    <property type="match status" value="1"/>
</dbReference>
<keyword evidence="5 7" id="KW-0378">Hydrolase</keyword>
<dbReference type="InterPro" id="IPR050138">
    <property type="entry name" value="DHOase/Allantoinase_Hydrolase"/>
</dbReference>
<gene>
    <name evidence="7" type="ORF">RM539_00895</name>
</gene>
<comment type="similarity">
    <text evidence="3">Belongs to the metallo-dependent hydrolases superfamily. DHOase family. Class I DHOase subfamily.</text>
</comment>
<evidence type="ECO:0000256" key="1">
    <source>
        <dbReference type="ARBA" id="ARBA00001947"/>
    </source>
</evidence>
<dbReference type="PROSITE" id="PS00483">
    <property type="entry name" value="DIHYDROOROTASE_2"/>
    <property type="match status" value="1"/>
</dbReference>
<dbReference type="GO" id="GO:0004151">
    <property type="term" value="F:dihydroorotase activity"/>
    <property type="evidence" value="ECO:0007669"/>
    <property type="project" value="UniProtKB-EC"/>
</dbReference>
<dbReference type="Gene3D" id="2.30.40.10">
    <property type="entry name" value="Urease, subunit C, domain 1"/>
    <property type="match status" value="1"/>
</dbReference>
<keyword evidence="8" id="KW-1185">Reference proteome</keyword>
<accession>A0ABU3D2A0</accession>
<dbReference type="EMBL" id="JAVRHK010000001">
    <property type="protein sequence ID" value="MDT0675138.1"/>
    <property type="molecule type" value="Genomic_DNA"/>
</dbReference>
<evidence type="ECO:0000259" key="6">
    <source>
        <dbReference type="Pfam" id="PF01979"/>
    </source>
</evidence>
<evidence type="ECO:0000256" key="5">
    <source>
        <dbReference type="ARBA" id="ARBA00022801"/>
    </source>
</evidence>
<evidence type="ECO:0000256" key="4">
    <source>
        <dbReference type="ARBA" id="ARBA00022723"/>
    </source>
</evidence>
<feature type="domain" description="Amidohydrolase-related" evidence="6">
    <location>
        <begin position="52"/>
        <end position="427"/>
    </location>
</feature>
<sequence>MKKVLIKNARIVNEGKIKEGDVFIEDGIIVEIAESISAKSPDVNIFDAEGNYLLPGLIDDQVHFREPGLTHKESIETGSKAAVAGGITSFIEMPNTLPQTTTVELLEEKFKLAKESSYANYSFMFGGTNDNLEEILKVDPKTTAALKLFLGSSTGNMLVDDEKTLEQIFAKSPLMIAAHCEDEAIIKKNMQECVERYGDDIPIELHPKIRSEEACYKSSSKAVALAKKTGARLHVFHVSTAKEIGLFSNKKALKDKKITAEVCIHHLWFDESDYAKKGTFIKWNPAVKTKKDKDALLQAVKDNFIDVIATDHAPHTREEKKNVYTKAPSGGPLVQHALPALLQMYHQEKISLEKIVEKMCHNPAILFQIEKRGFIKEGYKADLVLVDLNAPWAVQPDNTLYKCGWSPFEGTTFKSRITHTFVNGRLVYRNFKHQSFAPVAERLTFDR</sequence>
<reference evidence="7 8" key="1">
    <citation type="submission" date="2023-09" db="EMBL/GenBank/DDBJ databases">
        <authorList>
            <person name="Rey-Velasco X."/>
        </authorList>
    </citation>
    <scope>NUCLEOTIDE SEQUENCE [LARGE SCALE GENOMIC DNA]</scope>
    <source>
        <strain evidence="7 8">F117</strain>
    </source>
</reference>
<dbReference type="SUPFAM" id="SSF51556">
    <property type="entry name" value="Metallo-dependent hydrolases"/>
    <property type="match status" value="1"/>
</dbReference>
<evidence type="ECO:0000256" key="2">
    <source>
        <dbReference type="ARBA" id="ARBA00002368"/>
    </source>
</evidence>
<comment type="cofactor">
    <cofactor evidence="1">
        <name>Zn(2+)</name>
        <dbReference type="ChEBI" id="CHEBI:29105"/>
    </cofactor>
</comment>
<dbReference type="InterPro" id="IPR002195">
    <property type="entry name" value="Dihydroorotase_CS"/>
</dbReference>
<comment type="function">
    <text evidence="2">Catalyzes the reversible cyclization of carbamoyl aspartate to dihydroorotate.</text>
</comment>
<dbReference type="SUPFAM" id="SSF51338">
    <property type="entry name" value="Composite domain of metallo-dependent hydrolases"/>
    <property type="match status" value="1"/>
</dbReference>
<dbReference type="CDD" id="cd01318">
    <property type="entry name" value="DHOase_IIb"/>
    <property type="match status" value="1"/>
</dbReference>
<evidence type="ECO:0000313" key="7">
    <source>
        <dbReference type="EMBL" id="MDT0675138.1"/>
    </source>
</evidence>
<name>A0ABU3D2A0_9FLAO</name>
<protein>
    <submittedName>
        <fullName evidence="7">Dihydroorotase</fullName>
        <ecNumber evidence="7">3.5.2.3</ecNumber>
    </submittedName>
</protein>
<dbReference type="NCBIfam" id="NF006688">
    <property type="entry name" value="PRK09236.1"/>
    <property type="match status" value="1"/>
</dbReference>
<organism evidence="7 8">
    <name type="scientific">Autumnicola musiva</name>
    <dbReference type="NCBI Taxonomy" id="3075589"/>
    <lineage>
        <taxon>Bacteria</taxon>
        <taxon>Pseudomonadati</taxon>
        <taxon>Bacteroidota</taxon>
        <taxon>Flavobacteriia</taxon>
        <taxon>Flavobacteriales</taxon>
        <taxon>Flavobacteriaceae</taxon>
        <taxon>Autumnicola</taxon>
    </lineage>
</organism>
<dbReference type="InterPro" id="IPR006680">
    <property type="entry name" value="Amidohydro-rel"/>
</dbReference>
<dbReference type="RefSeq" id="WP_311501582.1">
    <property type="nucleotide sequence ID" value="NZ_JAVRHK010000001.1"/>
</dbReference>
<dbReference type="InterPro" id="IPR032466">
    <property type="entry name" value="Metal_Hydrolase"/>
</dbReference>
<dbReference type="Proteomes" id="UP001262582">
    <property type="component" value="Unassembled WGS sequence"/>
</dbReference>
<dbReference type="PANTHER" id="PTHR43668:SF4">
    <property type="entry name" value="ALLANTOINASE"/>
    <property type="match status" value="1"/>
</dbReference>
<evidence type="ECO:0000256" key="3">
    <source>
        <dbReference type="ARBA" id="ARBA00010286"/>
    </source>
</evidence>
<evidence type="ECO:0000313" key="8">
    <source>
        <dbReference type="Proteomes" id="UP001262582"/>
    </source>
</evidence>
<proteinExistence type="inferred from homology"/>
<keyword evidence="4" id="KW-0479">Metal-binding</keyword>
<dbReference type="InterPro" id="IPR011059">
    <property type="entry name" value="Metal-dep_hydrolase_composite"/>
</dbReference>
<dbReference type="PANTHER" id="PTHR43668">
    <property type="entry name" value="ALLANTOINASE"/>
    <property type="match status" value="1"/>
</dbReference>
<dbReference type="EC" id="3.5.2.3" evidence="7"/>
<comment type="caution">
    <text evidence="7">The sequence shown here is derived from an EMBL/GenBank/DDBJ whole genome shotgun (WGS) entry which is preliminary data.</text>
</comment>
<dbReference type="Gene3D" id="3.20.20.140">
    <property type="entry name" value="Metal-dependent hydrolases"/>
    <property type="match status" value="1"/>
</dbReference>